<gene>
    <name evidence="1" type="ORF">IV203_005997</name>
</gene>
<reference evidence="1" key="1">
    <citation type="journal article" date="2021" name="Sci. Rep.">
        <title>Diploid genomic architecture of Nitzschia inconspicua, an elite biomass production diatom.</title>
        <authorList>
            <person name="Oliver A."/>
            <person name="Podell S."/>
            <person name="Pinowska A."/>
            <person name="Traller J.C."/>
            <person name="Smith S.R."/>
            <person name="McClure R."/>
            <person name="Beliaev A."/>
            <person name="Bohutskyi P."/>
            <person name="Hill E.A."/>
            <person name="Rabines A."/>
            <person name="Zheng H."/>
            <person name="Allen L.Z."/>
            <person name="Kuo A."/>
            <person name="Grigoriev I.V."/>
            <person name="Allen A.E."/>
            <person name="Hazlebeck D."/>
            <person name="Allen E.E."/>
        </authorList>
    </citation>
    <scope>NUCLEOTIDE SEQUENCE</scope>
    <source>
        <strain evidence="1">Hildebrandi</strain>
    </source>
</reference>
<comment type="caution">
    <text evidence="1">The sequence shown here is derived from an EMBL/GenBank/DDBJ whole genome shotgun (WGS) entry which is preliminary data.</text>
</comment>
<proteinExistence type="predicted"/>
<organism evidence="1 2">
    <name type="scientific">Nitzschia inconspicua</name>
    <dbReference type="NCBI Taxonomy" id="303405"/>
    <lineage>
        <taxon>Eukaryota</taxon>
        <taxon>Sar</taxon>
        <taxon>Stramenopiles</taxon>
        <taxon>Ochrophyta</taxon>
        <taxon>Bacillariophyta</taxon>
        <taxon>Bacillariophyceae</taxon>
        <taxon>Bacillariophycidae</taxon>
        <taxon>Bacillariales</taxon>
        <taxon>Bacillariaceae</taxon>
        <taxon>Nitzschia</taxon>
    </lineage>
</organism>
<accession>A0A9K3KND4</accession>
<name>A0A9K3KND4_9STRA</name>
<dbReference type="Proteomes" id="UP000693970">
    <property type="component" value="Unassembled WGS sequence"/>
</dbReference>
<dbReference type="OrthoDB" id="92990at2759"/>
<evidence type="ECO:0000313" key="1">
    <source>
        <dbReference type="EMBL" id="KAG7346928.1"/>
    </source>
</evidence>
<reference evidence="1" key="2">
    <citation type="submission" date="2021-04" db="EMBL/GenBank/DDBJ databases">
        <authorList>
            <person name="Podell S."/>
        </authorList>
    </citation>
    <scope>NUCLEOTIDE SEQUENCE</scope>
    <source>
        <strain evidence="1">Hildebrandi</strain>
    </source>
</reference>
<dbReference type="EMBL" id="JAGRRH010000021">
    <property type="protein sequence ID" value="KAG7346928.1"/>
    <property type="molecule type" value="Genomic_DNA"/>
</dbReference>
<dbReference type="AlphaFoldDB" id="A0A9K3KND4"/>
<sequence>MSQEKRVWILDSLPSVAQSSIGPMLDAVFECELGAAKKPKRTKGISLSSLTLRTGTIRKYLIAAASLIAIFDSDPGRVSRKEKGSDSLCSPLEKVLKEQKRSEDVPDRWERWTVGLHFALMKKYSHLPFRGKHLAITDWFVVALHGGFRRAEWAQDRSHTKLNQTRTECPQRSGGSPELAISVTVHWRMQKNGDHGEKKLFTRNDEDDRLCCVHHWIRIIRRFVDMQGFTSNVPSACYWSQYHDQSFYITSTDIETAMRYTAAEYYELDSFKHKDIPTKFLAHSLRVGACIILQAMGFESHQIQQMLRWKSETWLMYTRNLHVVSKQQNEAVFKASLLKVM</sequence>
<evidence type="ECO:0000313" key="2">
    <source>
        <dbReference type="Proteomes" id="UP000693970"/>
    </source>
</evidence>
<protein>
    <submittedName>
        <fullName evidence="1">Uncharacterized protein</fullName>
    </submittedName>
</protein>
<keyword evidence="2" id="KW-1185">Reference proteome</keyword>